<evidence type="ECO:0000256" key="4">
    <source>
        <dbReference type="ARBA" id="ARBA00022475"/>
    </source>
</evidence>
<feature type="transmembrane region" description="Helical" evidence="8">
    <location>
        <begin position="171"/>
        <end position="187"/>
    </location>
</feature>
<dbReference type="NCBIfam" id="TIGR01528">
    <property type="entry name" value="NMN_trans_PnuC"/>
    <property type="match status" value="1"/>
</dbReference>
<evidence type="ECO:0000256" key="2">
    <source>
        <dbReference type="ARBA" id="ARBA00006669"/>
    </source>
</evidence>
<evidence type="ECO:0000256" key="8">
    <source>
        <dbReference type="SAM" id="Phobius"/>
    </source>
</evidence>
<keyword evidence="4" id="KW-1003">Cell membrane</keyword>
<evidence type="ECO:0000313" key="9">
    <source>
        <dbReference type="EMBL" id="TWT18095.1"/>
    </source>
</evidence>
<dbReference type="Proteomes" id="UP000320791">
    <property type="component" value="Unassembled WGS sequence"/>
</dbReference>
<evidence type="ECO:0000256" key="1">
    <source>
        <dbReference type="ARBA" id="ARBA00004651"/>
    </source>
</evidence>
<keyword evidence="6 8" id="KW-1133">Transmembrane helix</keyword>
<evidence type="ECO:0000256" key="5">
    <source>
        <dbReference type="ARBA" id="ARBA00022692"/>
    </source>
</evidence>
<keyword evidence="7 8" id="KW-0472">Membrane</keyword>
<dbReference type="OrthoDB" id="9791248at2"/>
<name>A0A5C5TXT6_9CORY</name>
<feature type="transmembrane region" description="Helical" evidence="8">
    <location>
        <begin position="111"/>
        <end position="133"/>
    </location>
</feature>
<organism evidence="9 10">
    <name type="scientific">Corynebacterium canis</name>
    <dbReference type="NCBI Taxonomy" id="679663"/>
    <lineage>
        <taxon>Bacteria</taxon>
        <taxon>Bacillati</taxon>
        <taxon>Actinomycetota</taxon>
        <taxon>Actinomycetes</taxon>
        <taxon>Mycobacteriales</taxon>
        <taxon>Corynebacteriaceae</taxon>
        <taxon>Corynebacterium</taxon>
    </lineage>
</organism>
<evidence type="ECO:0000256" key="7">
    <source>
        <dbReference type="ARBA" id="ARBA00023136"/>
    </source>
</evidence>
<feature type="transmembrane region" description="Helical" evidence="8">
    <location>
        <begin position="46"/>
        <end position="67"/>
    </location>
</feature>
<dbReference type="EMBL" id="VOHM01000037">
    <property type="protein sequence ID" value="TWT18095.1"/>
    <property type="molecule type" value="Genomic_DNA"/>
</dbReference>
<evidence type="ECO:0000256" key="3">
    <source>
        <dbReference type="ARBA" id="ARBA00022448"/>
    </source>
</evidence>
<accession>A0A5C5TXT6</accession>
<evidence type="ECO:0000313" key="10">
    <source>
        <dbReference type="Proteomes" id="UP000320791"/>
    </source>
</evidence>
<dbReference type="PANTHER" id="PTHR36122">
    <property type="entry name" value="NICOTINAMIDE RIBOSIDE TRANSPORTER PNUC"/>
    <property type="match status" value="1"/>
</dbReference>
<comment type="subcellular location">
    <subcellularLocation>
        <location evidence="1">Cell membrane</location>
        <topology evidence="1">Multi-pass membrane protein</topology>
    </subcellularLocation>
</comment>
<gene>
    <name evidence="9" type="ORF">FRX94_12050</name>
</gene>
<keyword evidence="10" id="KW-1185">Reference proteome</keyword>
<comment type="similarity">
    <text evidence="2">Belongs to the nicotinamide ribonucleoside (NR) uptake permease (TC 4.B.1) family.</text>
</comment>
<feature type="transmembrane region" description="Helical" evidence="8">
    <location>
        <begin position="193"/>
        <end position="211"/>
    </location>
</feature>
<comment type="caution">
    <text evidence="9">The sequence shown here is derived from an EMBL/GenBank/DDBJ whole genome shotgun (WGS) entry which is preliminary data.</text>
</comment>
<dbReference type="Pfam" id="PF04973">
    <property type="entry name" value="NMN_transporter"/>
    <property type="match status" value="1"/>
</dbReference>
<keyword evidence="3" id="KW-0813">Transport</keyword>
<dbReference type="AlphaFoldDB" id="A0A5C5TXT6"/>
<feature type="transmembrane region" description="Helical" evidence="8">
    <location>
        <begin position="20"/>
        <end position="39"/>
    </location>
</feature>
<evidence type="ECO:0000256" key="6">
    <source>
        <dbReference type="ARBA" id="ARBA00022989"/>
    </source>
</evidence>
<dbReference type="GO" id="GO:0005886">
    <property type="term" value="C:plasma membrane"/>
    <property type="evidence" value="ECO:0007669"/>
    <property type="project" value="UniProtKB-SubCell"/>
</dbReference>
<proteinExistence type="inferred from homology"/>
<dbReference type="PANTHER" id="PTHR36122:SF2">
    <property type="entry name" value="NICOTINAMIDE RIBOSIDE TRANSPORTER PNUC"/>
    <property type="match status" value="1"/>
</dbReference>
<dbReference type="GO" id="GO:0034257">
    <property type="term" value="F:nicotinamide riboside transmembrane transporter activity"/>
    <property type="evidence" value="ECO:0007669"/>
    <property type="project" value="InterPro"/>
</dbReference>
<reference evidence="9 10" key="1">
    <citation type="submission" date="2019-08" db="EMBL/GenBank/DDBJ databases">
        <authorList>
            <person name="Lei W."/>
        </authorList>
    </citation>
    <scope>NUCLEOTIDE SEQUENCE [LARGE SCALE GENOMIC DNA]</scope>
    <source>
        <strain evidence="9 10">CCUG 58627</strain>
    </source>
</reference>
<sequence>MVYAFFSVNTIAFEILGYPISWLELVGTIFNFVCVVLAARRNIWNWPVGLVGVALFGILFYQINLYADVFEQVYYLITGITGWYLWSQVGKRDKDTETTVRITTNTQIQNLYWLVGIAATSVFTGWLTSNLHLWAPAFFPEPASLPYLDAATTMTAFAAQFLMMRRKLESWYLWLAVDIVAVGLYWYKGVPFVALLYFLFLCNACYGWWTWRANALSKEEPASEEQPCTV</sequence>
<keyword evidence="5 8" id="KW-0812">Transmembrane</keyword>
<dbReference type="InterPro" id="IPR006419">
    <property type="entry name" value="NMN_transpt_PnuC"/>
</dbReference>
<feature type="transmembrane region" description="Helical" evidence="8">
    <location>
        <begin position="73"/>
        <end position="90"/>
    </location>
</feature>
<protein>
    <submittedName>
        <fullName evidence="9">Nicotinamide mononucleotide transporter</fullName>
    </submittedName>
</protein>
<feature type="transmembrane region" description="Helical" evidence="8">
    <location>
        <begin position="145"/>
        <end position="164"/>
    </location>
</feature>